<dbReference type="EMBL" id="WTPW01001615">
    <property type="protein sequence ID" value="KAF0425687.1"/>
    <property type="molecule type" value="Genomic_DNA"/>
</dbReference>
<dbReference type="Proteomes" id="UP000439903">
    <property type="component" value="Unassembled WGS sequence"/>
</dbReference>
<organism evidence="1 2">
    <name type="scientific">Gigaspora margarita</name>
    <dbReference type="NCBI Taxonomy" id="4874"/>
    <lineage>
        <taxon>Eukaryota</taxon>
        <taxon>Fungi</taxon>
        <taxon>Fungi incertae sedis</taxon>
        <taxon>Mucoromycota</taxon>
        <taxon>Glomeromycotina</taxon>
        <taxon>Glomeromycetes</taxon>
        <taxon>Diversisporales</taxon>
        <taxon>Gigasporaceae</taxon>
        <taxon>Gigaspora</taxon>
    </lineage>
</organism>
<evidence type="ECO:0000313" key="1">
    <source>
        <dbReference type="EMBL" id="KAF0425687.1"/>
    </source>
</evidence>
<protein>
    <submittedName>
        <fullName evidence="1">Uncharacterized protein</fullName>
    </submittedName>
</protein>
<accession>A0A8H3X7J3</accession>
<keyword evidence="2" id="KW-1185">Reference proteome</keyword>
<name>A0A8H3X7J3_GIGMA</name>
<gene>
    <name evidence="1" type="ORF">F8M41_006294</name>
</gene>
<dbReference type="AlphaFoldDB" id="A0A8H3X7J3"/>
<proteinExistence type="predicted"/>
<evidence type="ECO:0000313" key="2">
    <source>
        <dbReference type="Proteomes" id="UP000439903"/>
    </source>
</evidence>
<comment type="caution">
    <text evidence="1">The sequence shown here is derived from an EMBL/GenBank/DDBJ whole genome shotgun (WGS) entry which is preliminary data.</text>
</comment>
<reference evidence="1 2" key="1">
    <citation type="journal article" date="2019" name="Environ. Microbiol.">
        <title>At the nexus of three kingdoms: the genome of the mycorrhizal fungus Gigaspora margarita provides insights into plant, endobacterial and fungal interactions.</title>
        <authorList>
            <person name="Venice F."/>
            <person name="Ghignone S."/>
            <person name="Salvioli di Fossalunga A."/>
            <person name="Amselem J."/>
            <person name="Novero M."/>
            <person name="Xianan X."/>
            <person name="Sedzielewska Toro K."/>
            <person name="Morin E."/>
            <person name="Lipzen A."/>
            <person name="Grigoriev I.V."/>
            <person name="Henrissat B."/>
            <person name="Martin F.M."/>
            <person name="Bonfante P."/>
        </authorList>
    </citation>
    <scope>NUCLEOTIDE SEQUENCE [LARGE SCALE GENOMIC DNA]</scope>
    <source>
        <strain evidence="1 2">BEG34</strain>
    </source>
</reference>
<sequence>MYTSKIINTRRISGAIKASKSGNKVETVEISSSVAVCHWKILLKNFSHVGRAFQLSPVAFNEYLELEP</sequence>